<dbReference type="Gene3D" id="3.40.50.970">
    <property type="match status" value="1"/>
</dbReference>
<accession>A0A5K8A269</accession>
<dbReference type="SUPFAM" id="SSF52518">
    <property type="entry name" value="Thiamin diphosphate-binding fold (THDP-binding)"/>
    <property type="match status" value="1"/>
</dbReference>
<evidence type="ECO:0000313" key="2">
    <source>
        <dbReference type="Proteomes" id="UP000425960"/>
    </source>
</evidence>
<gene>
    <name evidence="1" type="ORF">DSCO28_69800</name>
</gene>
<dbReference type="AlphaFoldDB" id="A0A5K8A269"/>
<sequence length="51" mass="5584">MYEAKEAGPNGITVRLFISSNLNDGAVIVTDVGQHQMWTAQAYPFPDPVSF</sequence>
<proteinExistence type="predicted"/>
<organism evidence="1 2">
    <name type="scientific">Desulfosarcina ovata subsp. sediminis</name>
    <dbReference type="NCBI Taxonomy" id="885957"/>
    <lineage>
        <taxon>Bacteria</taxon>
        <taxon>Pseudomonadati</taxon>
        <taxon>Thermodesulfobacteriota</taxon>
        <taxon>Desulfobacteria</taxon>
        <taxon>Desulfobacterales</taxon>
        <taxon>Desulfosarcinaceae</taxon>
        <taxon>Desulfosarcina</taxon>
    </lineage>
</organism>
<dbReference type="EMBL" id="AP021876">
    <property type="protein sequence ID" value="BBO86414.1"/>
    <property type="molecule type" value="Genomic_DNA"/>
</dbReference>
<dbReference type="Proteomes" id="UP000425960">
    <property type="component" value="Chromosome"/>
</dbReference>
<name>A0A5K8A269_9BACT</name>
<reference evidence="1 2" key="1">
    <citation type="submission" date="2019-11" db="EMBL/GenBank/DDBJ databases">
        <title>Comparative genomics of hydrocarbon-degrading Desulfosarcina strains.</title>
        <authorList>
            <person name="Watanabe M."/>
            <person name="Kojima H."/>
            <person name="Fukui M."/>
        </authorList>
    </citation>
    <scope>NUCLEOTIDE SEQUENCE [LARGE SCALE GENOMIC DNA]</scope>
    <source>
        <strain evidence="1 2">28bB2T</strain>
    </source>
</reference>
<dbReference type="InterPro" id="IPR029061">
    <property type="entry name" value="THDP-binding"/>
</dbReference>
<protein>
    <submittedName>
        <fullName evidence="1">Uncharacterized protein</fullName>
    </submittedName>
</protein>
<dbReference type="KEGG" id="dov:DSCO28_69800"/>
<evidence type="ECO:0000313" key="1">
    <source>
        <dbReference type="EMBL" id="BBO86414.1"/>
    </source>
</evidence>